<organism evidence="1 2">
    <name type="scientific">Rhizophagus irregularis</name>
    <dbReference type="NCBI Taxonomy" id="588596"/>
    <lineage>
        <taxon>Eukaryota</taxon>
        <taxon>Fungi</taxon>
        <taxon>Fungi incertae sedis</taxon>
        <taxon>Mucoromycota</taxon>
        <taxon>Glomeromycotina</taxon>
        <taxon>Glomeromycetes</taxon>
        <taxon>Glomerales</taxon>
        <taxon>Glomeraceae</taxon>
        <taxon>Rhizophagus</taxon>
    </lineage>
</organism>
<sequence>MSKNSLIVIGKKGKKKLHLWNFLIEVWYEEKPEIVVPNRIQKIKEFVCLASKSFDLL</sequence>
<proteinExistence type="predicted"/>
<dbReference type="AlphaFoldDB" id="A0A2N1NH78"/>
<reference evidence="1 2" key="2">
    <citation type="submission" date="2017-10" db="EMBL/GenBank/DDBJ databases">
        <title>Extensive intraspecific genome diversity in a model arbuscular mycorrhizal fungus.</title>
        <authorList>
            <person name="Chen E.C.H."/>
            <person name="Morin E."/>
            <person name="Baudet D."/>
            <person name="Noel J."/>
            <person name="Ndikumana S."/>
            <person name="Charron P."/>
            <person name="St-Onge C."/>
            <person name="Giorgi J."/>
            <person name="Grigoriev I.V."/>
            <person name="Roux C."/>
            <person name="Martin F.M."/>
            <person name="Corradi N."/>
        </authorList>
    </citation>
    <scope>NUCLEOTIDE SEQUENCE [LARGE SCALE GENOMIC DNA]</scope>
    <source>
        <strain evidence="1 2">C2</strain>
    </source>
</reference>
<dbReference type="EMBL" id="LLXL01000382">
    <property type="protein sequence ID" value="PKK73287.1"/>
    <property type="molecule type" value="Genomic_DNA"/>
</dbReference>
<accession>A0A2N1NH78</accession>
<dbReference type="Proteomes" id="UP000233469">
    <property type="component" value="Unassembled WGS sequence"/>
</dbReference>
<protein>
    <submittedName>
        <fullName evidence="1">Uncharacterized protein</fullName>
    </submittedName>
</protein>
<name>A0A2N1NH78_9GLOM</name>
<evidence type="ECO:0000313" key="2">
    <source>
        <dbReference type="Proteomes" id="UP000233469"/>
    </source>
</evidence>
<gene>
    <name evidence="1" type="ORF">RhiirC2_741077</name>
</gene>
<reference evidence="1 2" key="1">
    <citation type="submission" date="2016-04" db="EMBL/GenBank/DDBJ databases">
        <title>Genome analyses suggest a sexual origin of heterokaryosis in a supposedly ancient asexual fungus.</title>
        <authorList>
            <person name="Ropars J."/>
            <person name="Sedzielewska K."/>
            <person name="Noel J."/>
            <person name="Charron P."/>
            <person name="Farinelli L."/>
            <person name="Marton T."/>
            <person name="Kruger M."/>
            <person name="Pelin A."/>
            <person name="Brachmann A."/>
            <person name="Corradi N."/>
        </authorList>
    </citation>
    <scope>NUCLEOTIDE SEQUENCE [LARGE SCALE GENOMIC DNA]</scope>
    <source>
        <strain evidence="1 2">C2</strain>
    </source>
</reference>
<comment type="caution">
    <text evidence="1">The sequence shown here is derived from an EMBL/GenBank/DDBJ whole genome shotgun (WGS) entry which is preliminary data.</text>
</comment>
<evidence type="ECO:0000313" key="1">
    <source>
        <dbReference type="EMBL" id="PKK73287.1"/>
    </source>
</evidence>